<dbReference type="InterPro" id="IPR048362">
    <property type="entry name" value="PARG_helical"/>
</dbReference>
<reference evidence="3" key="1">
    <citation type="submission" date="2019-09" db="EMBL/GenBank/DDBJ databases">
        <title>Draft genome information of white flower Hibiscus syriacus.</title>
        <authorList>
            <person name="Kim Y.-M."/>
        </authorList>
    </citation>
    <scope>NUCLEOTIDE SEQUENCE [LARGE SCALE GENOMIC DNA]</scope>
    <source>
        <strain evidence="3">YM2019G1</strain>
    </source>
</reference>
<feature type="domain" description="PARG helical" evidence="2">
    <location>
        <begin position="334"/>
        <end position="407"/>
    </location>
</feature>
<evidence type="ECO:0000313" key="3">
    <source>
        <dbReference type="EMBL" id="KAE8662592.1"/>
    </source>
</evidence>
<feature type="domain" description="PARG catalytic Macro" evidence="1">
    <location>
        <begin position="427"/>
        <end position="495"/>
    </location>
</feature>
<dbReference type="GO" id="GO:0004649">
    <property type="term" value="F:poly(ADP-ribose) glycohydrolase activity"/>
    <property type="evidence" value="ECO:0007669"/>
    <property type="project" value="InterPro"/>
</dbReference>
<dbReference type="Proteomes" id="UP000436088">
    <property type="component" value="Unassembled WGS sequence"/>
</dbReference>
<comment type="caution">
    <text evidence="3">The sequence shown here is derived from an EMBL/GenBank/DDBJ whole genome shotgun (WGS) entry which is preliminary data.</text>
</comment>
<sequence length="532" mass="60280">MRHGRCHACGLKLLPAAYNYACKDCHLNFHIACAGSLNLALKRESHVHDLHYFGTEFHQFFAVHTDLIDIFARLSCGPCGGICSVQSFYRCLQCGINFHLECVPLPQIVKTKTHIHPLVLKDSLIEDNSKEHYCDACEEQRHPNDDVYFCEECFNISKALFSVSAAHFTLLKATTSSYSKCRSDNFYTVKEFCINVDDQVLNVTLTPPPDVSDAYAFVNRIKVVSMPSNLYIREVVSLPLVGQPSPYYMKNLTALEMMYRLNVGGDLTPEQEDTGMLRNGYPMKTPFLGDVIKGVGQRVFHVYIKDQTAEEQADIFLWSHGVGVPVYRDYILISRADSTNWFKDDIPKLADLLLCLPFLIDLQYQNTWPYGYGLRILGPQQPGVELIAALLACSLFCLFPISDRGRNSLHDQSRTGCWYVVLAFDGSNESIEIIGAERFSDYTGYKLYASLFLFTGDYVDKRNVGSLGRRKTRILAIDALCSPRMKQYKLNYLLRYATCVIPISAFFASVTSVSKKYILLENPAETEAEYYL</sequence>
<dbReference type="GO" id="GO:0004714">
    <property type="term" value="F:transmembrane receptor protein tyrosine kinase activity"/>
    <property type="evidence" value="ECO:0007669"/>
    <property type="project" value="InterPro"/>
</dbReference>
<organism evidence="3 4">
    <name type="scientific">Hibiscus syriacus</name>
    <name type="common">Rose of Sharon</name>
    <dbReference type="NCBI Taxonomy" id="106335"/>
    <lineage>
        <taxon>Eukaryota</taxon>
        <taxon>Viridiplantae</taxon>
        <taxon>Streptophyta</taxon>
        <taxon>Embryophyta</taxon>
        <taxon>Tracheophyta</taxon>
        <taxon>Spermatophyta</taxon>
        <taxon>Magnoliopsida</taxon>
        <taxon>eudicotyledons</taxon>
        <taxon>Gunneridae</taxon>
        <taxon>Pentapetalae</taxon>
        <taxon>rosids</taxon>
        <taxon>malvids</taxon>
        <taxon>Malvales</taxon>
        <taxon>Malvaceae</taxon>
        <taxon>Malvoideae</taxon>
        <taxon>Hibiscus</taxon>
    </lineage>
</organism>
<dbReference type="EMBL" id="VEPZ02001699">
    <property type="protein sequence ID" value="KAE8662592.1"/>
    <property type="molecule type" value="Genomic_DNA"/>
</dbReference>
<dbReference type="Pfam" id="PF05028">
    <property type="entry name" value="PARG_cat_C"/>
    <property type="match status" value="1"/>
</dbReference>
<dbReference type="InterPro" id="IPR046372">
    <property type="entry name" value="PARG_cat_C"/>
</dbReference>
<dbReference type="AlphaFoldDB" id="A0A6A2WPF3"/>
<evidence type="ECO:0000259" key="1">
    <source>
        <dbReference type="Pfam" id="PF05028"/>
    </source>
</evidence>
<dbReference type="GO" id="GO:0006282">
    <property type="term" value="P:regulation of DNA repair"/>
    <property type="evidence" value="ECO:0007669"/>
    <property type="project" value="InterPro"/>
</dbReference>
<dbReference type="PANTHER" id="PTHR34590:SF15">
    <property type="entry name" value="PROTEIN KINASE DOMAIN-CONTAINING PROTEIN"/>
    <property type="match status" value="1"/>
</dbReference>
<keyword evidence="4" id="KW-1185">Reference proteome</keyword>
<evidence type="ECO:0000313" key="4">
    <source>
        <dbReference type="Proteomes" id="UP000436088"/>
    </source>
</evidence>
<dbReference type="SUPFAM" id="SSF57889">
    <property type="entry name" value="Cysteine-rich domain"/>
    <property type="match status" value="1"/>
</dbReference>
<protein>
    <submittedName>
        <fullName evidence="3">Uncharacterized protein</fullName>
    </submittedName>
</protein>
<name>A0A6A2WPF3_HIBSY</name>
<dbReference type="PANTHER" id="PTHR34590">
    <property type="entry name" value="OS03G0124300 PROTEIN-RELATED"/>
    <property type="match status" value="1"/>
</dbReference>
<gene>
    <name evidence="3" type="ORF">F3Y22_tig00113279pilonHSYRG00042</name>
</gene>
<dbReference type="InterPro" id="IPR045272">
    <property type="entry name" value="ANXUR1/2-like"/>
</dbReference>
<evidence type="ECO:0000259" key="2">
    <source>
        <dbReference type="Pfam" id="PF20811"/>
    </source>
</evidence>
<dbReference type="Pfam" id="PF20811">
    <property type="entry name" value="PARG_cat_N"/>
    <property type="match status" value="1"/>
</dbReference>
<dbReference type="InterPro" id="IPR046349">
    <property type="entry name" value="C1-like_sf"/>
</dbReference>
<accession>A0A6A2WPF3</accession>
<proteinExistence type="predicted"/>